<reference evidence="2" key="1">
    <citation type="journal article" date="2021" name="BMC Genomics">
        <title>Chromosome-level genome assembly and manually-curated proteome of model necrotroph Parastagonospora nodorum Sn15 reveals a genome-wide trove of candidate effector homologs, and redundancy of virulence-related functions within an accessory chromosome.</title>
        <authorList>
            <person name="Bertazzoni S."/>
            <person name="Jones D.A.B."/>
            <person name="Phan H.T."/>
            <person name="Tan K.-C."/>
            <person name="Hane J.K."/>
        </authorList>
    </citation>
    <scope>NUCLEOTIDE SEQUENCE [LARGE SCALE GENOMIC DNA]</scope>
    <source>
        <strain evidence="2">SN15 / ATCC MYA-4574 / FGSC 10173)</strain>
    </source>
</reference>
<proteinExistence type="predicted"/>
<evidence type="ECO:0000313" key="2">
    <source>
        <dbReference type="Proteomes" id="UP000663193"/>
    </source>
</evidence>
<evidence type="ECO:0000313" key="1">
    <source>
        <dbReference type="EMBL" id="QRD03266.1"/>
    </source>
</evidence>
<name>A0A7U2FI41_PHANO</name>
<keyword evidence="2" id="KW-1185">Reference proteome</keyword>
<accession>A0A7U2FI41</accession>
<dbReference type="VEuPathDB" id="FungiDB:JI435_100400"/>
<dbReference type="EMBL" id="CP069037">
    <property type="protein sequence ID" value="QRD03266.1"/>
    <property type="molecule type" value="Genomic_DNA"/>
</dbReference>
<sequence>MSSISPPMPDKALLNDVFFPLLETIGATLSKNFEVRAASTEDLLTATSTLTEYITAYCARNMRGSRNPLDPAELAIHVLRTRNPAETTTNDAGKKIKGEKKWYYLILAETEKTGDVHILAEGNLRKDKIDLVEGFMEAVMNEIEKWNDQDDG</sequence>
<organism evidence="1 2">
    <name type="scientific">Phaeosphaeria nodorum (strain SN15 / ATCC MYA-4574 / FGSC 10173)</name>
    <name type="common">Glume blotch fungus</name>
    <name type="synonym">Parastagonospora nodorum</name>
    <dbReference type="NCBI Taxonomy" id="321614"/>
    <lineage>
        <taxon>Eukaryota</taxon>
        <taxon>Fungi</taxon>
        <taxon>Dikarya</taxon>
        <taxon>Ascomycota</taxon>
        <taxon>Pezizomycotina</taxon>
        <taxon>Dothideomycetes</taxon>
        <taxon>Pleosporomycetidae</taxon>
        <taxon>Pleosporales</taxon>
        <taxon>Pleosporineae</taxon>
        <taxon>Phaeosphaeriaceae</taxon>
        <taxon>Parastagonospora</taxon>
    </lineage>
</organism>
<dbReference type="Proteomes" id="UP000663193">
    <property type="component" value="Chromosome 15"/>
</dbReference>
<dbReference type="KEGG" id="pno:SNOG_10040"/>
<protein>
    <submittedName>
        <fullName evidence="1">Uncharacterized protein</fullName>
    </submittedName>
</protein>
<gene>
    <name evidence="1" type="ORF">JI435_100400</name>
</gene>
<dbReference type="OrthoDB" id="3797996at2759"/>
<dbReference type="RefSeq" id="XP_001800323.1">
    <property type="nucleotide sequence ID" value="XM_001800271.1"/>
</dbReference>
<dbReference type="AlphaFoldDB" id="A0A7U2FI41"/>